<name>A0A9P6C6Z1_9AGAR</name>
<evidence type="ECO:0000313" key="9">
    <source>
        <dbReference type="Proteomes" id="UP000807342"/>
    </source>
</evidence>
<evidence type="ECO:0000256" key="2">
    <source>
        <dbReference type="ARBA" id="ARBA00022670"/>
    </source>
</evidence>
<dbReference type="PANTHER" id="PTHR11010">
    <property type="entry name" value="PROTEASE S28 PRO-X CARBOXYPEPTIDASE-RELATED"/>
    <property type="match status" value="1"/>
</dbReference>
<dbReference type="InterPro" id="IPR029058">
    <property type="entry name" value="AB_hydrolase_fold"/>
</dbReference>
<dbReference type="GO" id="GO:0070008">
    <property type="term" value="F:serine-type exopeptidase activity"/>
    <property type="evidence" value="ECO:0007669"/>
    <property type="project" value="InterPro"/>
</dbReference>
<dbReference type="InterPro" id="IPR008758">
    <property type="entry name" value="Peptidase_S28"/>
</dbReference>
<dbReference type="GO" id="GO:0008239">
    <property type="term" value="F:dipeptidyl-peptidase activity"/>
    <property type="evidence" value="ECO:0007669"/>
    <property type="project" value="TreeGrafter"/>
</dbReference>
<evidence type="ECO:0000256" key="6">
    <source>
        <dbReference type="SAM" id="MobiDB-lite"/>
    </source>
</evidence>
<dbReference type="EMBL" id="MU151100">
    <property type="protein sequence ID" value="KAF9450668.1"/>
    <property type="molecule type" value="Genomic_DNA"/>
</dbReference>
<dbReference type="Pfam" id="PF05577">
    <property type="entry name" value="Peptidase_S28"/>
    <property type="match status" value="2"/>
</dbReference>
<dbReference type="GO" id="GO:0006508">
    <property type="term" value="P:proteolysis"/>
    <property type="evidence" value="ECO:0007669"/>
    <property type="project" value="UniProtKB-KW"/>
</dbReference>
<feature type="chain" id="PRO_5040443530" description="Peptidase S28" evidence="7">
    <location>
        <begin position="20"/>
        <end position="565"/>
    </location>
</feature>
<protein>
    <recommendedName>
        <fullName evidence="10">Peptidase S28</fullName>
    </recommendedName>
</protein>
<keyword evidence="5" id="KW-0325">Glycoprotein</keyword>
<dbReference type="PANTHER" id="PTHR11010:SF23">
    <property type="entry name" value="SERINE PEPTIDASE"/>
    <property type="match status" value="1"/>
</dbReference>
<evidence type="ECO:0000256" key="3">
    <source>
        <dbReference type="ARBA" id="ARBA00022729"/>
    </source>
</evidence>
<keyword evidence="9" id="KW-1185">Reference proteome</keyword>
<feature type="signal peptide" evidence="7">
    <location>
        <begin position="1"/>
        <end position="19"/>
    </location>
</feature>
<evidence type="ECO:0000256" key="5">
    <source>
        <dbReference type="ARBA" id="ARBA00023180"/>
    </source>
</evidence>
<keyword evidence="3 7" id="KW-0732">Signal</keyword>
<feature type="region of interest" description="Disordered" evidence="6">
    <location>
        <begin position="525"/>
        <end position="565"/>
    </location>
</feature>
<evidence type="ECO:0008006" key="10">
    <source>
        <dbReference type="Google" id="ProtNLM"/>
    </source>
</evidence>
<comment type="similarity">
    <text evidence="1">Belongs to the peptidase S28 family.</text>
</comment>
<dbReference type="Proteomes" id="UP000807342">
    <property type="component" value="Unassembled WGS sequence"/>
</dbReference>
<evidence type="ECO:0000313" key="8">
    <source>
        <dbReference type="EMBL" id="KAF9450668.1"/>
    </source>
</evidence>
<gene>
    <name evidence="8" type="ORF">P691DRAFT_809949</name>
</gene>
<dbReference type="AlphaFoldDB" id="A0A9P6C6Z1"/>
<comment type="caution">
    <text evidence="8">The sequence shown here is derived from an EMBL/GenBank/DDBJ whole genome shotgun (WGS) entry which is preliminary data.</text>
</comment>
<accession>A0A9P6C6Z1</accession>
<dbReference type="OrthoDB" id="1735038at2759"/>
<evidence type="ECO:0000256" key="7">
    <source>
        <dbReference type="SAM" id="SignalP"/>
    </source>
</evidence>
<evidence type="ECO:0000256" key="1">
    <source>
        <dbReference type="ARBA" id="ARBA00011079"/>
    </source>
</evidence>
<proteinExistence type="inferred from homology"/>
<dbReference type="Gene3D" id="3.40.50.1820">
    <property type="entry name" value="alpha/beta hydrolase"/>
    <property type="match status" value="2"/>
</dbReference>
<dbReference type="SUPFAM" id="SSF53474">
    <property type="entry name" value="alpha/beta-Hydrolases"/>
    <property type="match status" value="1"/>
</dbReference>
<sequence>MLKVVLFLVGSLVADLTRAITADGRPHGNMMRPPSVPLIEVDGPLGPVVSRNGTQLPPYNQTFFFDQLVDHNDPSRGTFKQRFWHTWEFYESGGPIILMTPGETNADGYANSYLTNRTINGQIAQQHSGSAIILEHRFYGLSNPIDNLKSESLKLHTIQQAIDDLEYFTKNVVLPQPDGDQLTPDKAPWVLVGGSYSGALTSWTMVNKPGLFAAGYASSAVVEAILDFWQYFEPEREHMPQNCSADVQAAIAHIDKVFSGTNNTAIQEIKELFGLGDMTHLDDVAGALRNNLWDWQSLQPTSGNNTEFFKFCDALEVKNGVSAPAEGWGLDHALQAWGNHWTTGGYLARLCGSGSTEVCLGTYDPTQAYYTDTSIDNSNRAWFWIVCNEVGYLQEGAPSGHPSLVTRLVQPPYDLRQCQFMFPDAFPKPPVVNISGTNTAYKGWDVQIQNIFFANGMRDPWRDATISAESRNVASTPQQPIGLGDGFHCSDLSTASGLVDPTILTVQKAALASIKTWLANWKPSATSDGGRIPAPGSGSGTIPKGRTSTAPTKPISVWNRAPGKV</sequence>
<evidence type="ECO:0000256" key="4">
    <source>
        <dbReference type="ARBA" id="ARBA00022801"/>
    </source>
</evidence>
<keyword evidence="4" id="KW-0378">Hydrolase</keyword>
<reference evidence="8" key="1">
    <citation type="submission" date="2020-11" db="EMBL/GenBank/DDBJ databases">
        <authorList>
            <consortium name="DOE Joint Genome Institute"/>
            <person name="Ahrendt S."/>
            <person name="Riley R."/>
            <person name="Andreopoulos W."/>
            <person name="Labutti K."/>
            <person name="Pangilinan J."/>
            <person name="Ruiz-Duenas F.J."/>
            <person name="Barrasa J.M."/>
            <person name="Sanchez-Garcia M."/>
            <person name="Camarero S."/>
            <person name="Miyauchi S."/>
            <person name="Serrano A."/>
            <person name="Linde D."/>
            <person name="Babiker R."/>
            <person name="Drula E."/>
            <person name="Ayuso-Fernandez I."/>
            <person name="Pacheco R."/>
            <person name="Padilla G."/>
            <person name="Ferreira P."/>
            <person name="Barriuso J."/>
            <person name="Kellner H."/>
            <person name="Castanera R."/>
            <person name="Alfaro M."/>
            <person name="Ramirez L."/>
            <person name="Pisabarro A.G."/>
            <person name="Kuo A."/>
            <person name="Tritt A."/>
            <person name="Lipzen A."/>
            <person name="He G."/>
            <person name="Yan M."/>
            <person name="Ng V."/>
            <person name="Cullen D."/>
            <person name="Martin F."/>
            <person name="Rosso M.-N."/>
            <person name="Henrissat B."/>
            <person name="Hibbett D."/>
            <person name="Martinez A.T."/>
            <person name="Grigoriev I.V."/>
        </authorList>
    </citation>
    <scope>NUCLEOTIDE SEQUENCE</scope>
    <source>
        <strain evidence="8">MF-IS2</strain>
    </source>
</reference>
<keyword evidence="2" id="KW-0645">Protease</keyword>
<organism evidence="8 9">
    <name type="scientific">Macrolepiota fuliginosa MF-IS2</name>
    <dbReference type="NCBI Taxonomy" id="1400762"/>
    <lineage>
        <taxon>Eukaryota</taxon>
        <taxon>Fungi</taxon>
        <taxon>Dikarya</taxon>
        <taxon>Basidiomycota</taxon>
        <taxon>Agaricomycotina</taxon>
        <taxon>Agaricomycetes</taxon>
        <taxon>Agaricomycetidae</taxon>
        <taxon>Agaricales</taxon>
        <taxon>Agaricineae</taxon>
        <taxon>Agaricaceae</taxon>
        <taxon>Macrolepiota</taxon>
    </lineage>
</organism>